<dbReference type="InterPro" id="IPR003607">
    <property type="entry name" value="HD/PDEase_dom"/>
</dbReference>
<dbReference type="PANTHER" id="PTHR33594">
    <property type="entry name" value="SUPERFAMILY HYDROLASE, PUTATIVE (AFU_ORTHOLOGUE AFUA_1G03035)-RELATED"/>
    <property type="match status" value="1"/>
</dbReference>
<dbReference type="InParanoid" id="B2W0N2"/>
<gene>
    <name evidence="2" type="ORF">PTRG_04017</name>
</gene>
<organism evidence="2 3">
    <name type="scientific">Pyrenophora tritici-repentis (strain Pt-1C-BFP)</name>
    <name type="common">Wheat tan spot fungus</name>
    <name type="synonym">Drechslera tritici-repentis</name>
    <dbReference type="NCBI Taxonomy" id="426418"/>
    <lineage>
        <taxon>Eukaryota</taxon>
        <taxon>Fungi</taxon>
        <taxon>Dikarya</taxon>
        <taxon>Ascomycota</taxon>
        <taxon>Pezizomycotina</taxon>
        <taxon>Dothideomycetes</taxon>
        <taxon>Pleosporomycetidae</taxon>
        <taxon>Pleosporales</taxon>
        <taxon>Pleosporineae</taxon>
        <taxon>Pleosporaceae</taxon>
        <taxon>Pyrenophora</taxon>
    </lineage>
</organism>
<dbReference type="Pfam" id="PF01966">
    <property type="entry name" value="HD"/>
    <property type="match status" value="1"/>
</dbReference>
<dbReference type="KEGG" id="ptrr:6342253"/>
<sequence>MPSNDLDQLPVPRLPIREEDKRLFASINGFVHQYMSNYDNSHDYQHILRVLSNTNRIHQAELKADPSASYDTTAMFLAAALHDVGDHKYAKPGEDVEHQIANTLLHHGASKELALKVQTIVKHVSYSHEASNPQGVALCLEQHPELAIVQDADRLDAIGAVGIARTFSFGAAKMPDLPMGRTIDHFEEKLYRLAGIMKTASGREMARQRHEILMEFVDKMEELVNDSVIRESRERLK</sequence>
<protein>
    <recommendedName>
        <fullName evidence="1">HD/PDEase domain-containing protein</fullName>
    </recommendedName>
</protein>
<dbReference type="OrthoDB" id="16547at2759"/>
<evidence type="ECO:0000313" key="2">
    <source>
        <dbReference type="EMBL" id="EDU46855.1"/>
    </source>
</evidence>
<dbReference type="InterPro" id="IPR006674">
    <property type="entry name" value="HD_domain"/>
</dbReference>
<evidence type="ECO:0000313" key="3">
    <source>
        <dbReference type="Proteomes" id="UP000001471"/>
    </source>
</evidence>
<dbReference type="GeneID" id="6342253"/>
<dbReference type="Proteomes" id="UP000001471">
    <property type="component" value="Unassembled WGS sequence"/>
</dbReference>
<dbReference type="PANTHER" id="PTHR33594:SF1">
    <property type="entry name" value="HD_PDEASE DOMAIN-CONTAINING PROTEIN"/>
    <property type="match status" value="1"/>
</dbReference>
<reference evidence="3" key="1">
    <citation type="journal article" date="2013" name="G3 (Bethesda)">
        <title>Comparative genomics of a plant-pathogenic fungus, Pyrenophora tritici-repentis, reveals transduplication and the impact of repeat elements on pathogenicity and population divergence.</title>
        <authorList>
            <person name="Manning V.A."/>
            <person name="Pandelova I."/>
            <person name="Dhillon B."/>
            <person name="Wilhelm L.J."/>
            <person name="Goodwin S.B."/>
            <person name="Berlin A.M."/>
            <person name="Figueroa M."/>
            <person name="Freitag M."/>
            <person name="Hane J.K."/>
            <person name="Henrissat B."/>
            <person name="Holman W.H."/>
            <person name="Kodira C.D."/>
            <person name="Martin J."/>
            <person name="Oliver R.P."/>
            <person name="Robbertse B."/>
            <person name="Schackwitz W."/>
            <person name="Schwartz D.C."/>
            <person name="Spatafora J.W."/>
            <person name="Turgeon B.G."/>
            <person name="Yandava C."/>
            <person name="Young S."/>
            <person name="Zhou S."/>
            <person name="Zeng Q."/>
            <person name="Grigoriev I.V."/>
            <person name="Ma L.-J."/>
            <person name="Ciuffetti L.M."/>
        </authorList>
    </citation>
    <scope>NUCLEOTIDE SEQUENCE [LARGE SCALE GENOMIC DNA]</scope>
    <source>
        <strain evidence="3">Pt-1C-BFP</strain>
    </source>
</reference>
<dbReference type="AlphaFoldDB" id="B2W0N2"/>
<dbReference type="Gene3D" id="1.10.3210.50">
    <property type="match status" value="1"/>
</dbReference>
<dbReference type="STRING" id="426418.B2W0N2"/>
<accession>B2W0N2</accession>
<name>B2W0N2_PYRTR</name>
<evidence type="ECO:0000259" key="1">
    <source>
        <dbReference type="SMART" id="SM00471"/>
    </source>
</evidence>
<dbReference type="OMA" id="YDNSHDY"/>
<dbReference type="SMART" id="SM00471">
    <property type="entry name" value="HDc"/>
    <property type="match status" value="1"/>
</dbReference>
<dbReference type="SUPFAM" id="SSF109604">
    <property type="entry name" value="HD-domain/PDEase-like"/>
    <property type="match status" value="1"/>
</dbReference>
<feature type="domain" description="HD/PDEase" evidence="1">
    <location>
        <begin position="39"/>
        <end position="167"/>
    </location>
</feature>
<proteinExistence type="predicted"/>
<dbReference type="EMBL" id="DS231617">
    <property type="protein sequence ID" value="EDU46855.1"/>
    <property type="molecule type" value="Genomic_DNA"/>
</dbReference>
<dbReference type="CDD" id="cd00077">
    <property type="entry name" value="HDc"/>
    <property type="match status" value="1"/>
</dbReference>
<dbReference type="eggNOG" id="ENOG502QSR7">
    <property type="taxonomic scope" value="Eukaryota"/>
</dbReference>
<dbReference type="HOGENOM" id="CLU_036524_0_1_1"/>